<dbReference type="InterPro" id="IPR014001">
    <property type="entry name" value="Helicase_ATP-bd"/>
</dbReference>
<keyword evidence="2 8" id="KW-0378">Hydrolase</keyword>
<dbReference type="Pfam" id="PF00271">
    <property type="entry name" value="Helicase_C"/>
    <property type="match status" value="1"/>
</dbReference>
<sequence length="920" mass="95315">MSRFDLDRIGRGLPFAAALPSLREALATTGTAVVQAPPGTGKTTLVPPAVAEFVGIGGTGRTVGTGGTGGGSGRVVVTQPRRVAARSAARRLAGLTGTEPGGLVGYSVRGDSRVGRNTRVEFVTPGVLVRRLISDPDLPGVVAVVLDEVHERDVESDLAFALLCELRELRDDLPVVAMSATLEAGRFATLLGGSDPATAAPAPVVDVPAVLHPLELAYAPAPVPRLDARGVTDGFLEHVAAVIAAEVIAAKTSAAKTDAAEATAAAGPDGAPADPHDILVFLPGVREIDRVARALAARLGDAAEILPLHGGLDAAAQDRAVSGSGRRTDAAGRAVPRVVVSTDLAESSLTVPGVRVVVDACLSREPRRDTARDMSGLVTVSASRDSCVQRAGRAARLGPGRAVRCLSEQEFTHLPSHRAPAIATSDLTTFTLDVACWGAPRGEGLALPDAPPAGELDRAETVLRGLGALDDDGRATDRGRALARVPADPRHARALLDGAELVGPRVAAEVVALLASDRRSPGGDLAADLRALRSGRAPDTGAWKQQAGRLERIAREATESGGGSAHGSDERGGSRGSGHGGAVRGDARREGAAREEAAGLVIALAHPDRVARRRGDQYTFASGTGAVLPPGSALSGHEWLAVAEVGRASGRAAGEAGAVIRGAAAISLDDALGAASHLVDDDETAHLSGGAVTGRRVKRLGAIELSSTPVRPSPASAARAVSAAVRAGGLAALNPGADADVLWRRLALAHRELGEPWPDVSADGLADRLEEWLGPEIASLAEGRKIADRDLGPALRRLLPWPEAGTFDELVPERIEVPSSSSYRVDYPAPGSDDAPVLAAKLQECFGWTSSPRICGGRVPVTVHLLSPAGRPLAVTRDLEFFWREAYPGVRAEMRGRYPKHPWPEDPMSAEPTRRTNRKR</sequence>
<dbReference type="InterPro" id="IPR027417">
    <property type="entry name" value="P-loop_NTPase"/>
</dbReference>
<dbReference type="Pfam" id="PF04408">
    <property type="entry name" value="WHD_HA2"/>
    <property type="match status" value="1"/>
</dbReference>
<evidence type="ECO:0000256" key="3">
    <source>
        <dbReference type="ARBA" id="ARBA00022806"/>
    </source>
</evidence>
<dbReference type="CDD" id="cd18791">
    <property type="entry name" value="SF2_C_RHA"/>
    <property type="match status" value="1"/>
</dbReference>
<dbReference type="SMART" id="SM00487">
    <property type="entry name" value="DEXDc"/>
    <property type="match status" value="1"/>
</dbReference>
<accession>A0ABV5JST6</accession>
<dbReference type="GO" id="GO:0016787">
    <property type="term" value="F:hydrolase activity"/>
    <property type="evidence" value="ECO:0007669"/>
    <property type="project" value="UniProtKB-KW"/>
</dbReference>
<dbReference type="Proteomes" id="UP001589700">
    <property type="component" value="Unassembled WGS sequence"/>
</dbReference>
<dbReference type="InterPro" id="IPR010225">
    <property type="entry name" value="HrpB"/>
</dbReference>
<evidence type="ECO:0000259" key="7">
    <source>
        <dbReference type="PROSITE" id="PS51194"/>
    </source>
</evidence>
<dbReference type="SMART" id="SM00490">
    <property type="entry name" value="HELICc"/>
    <property type="match status" value="1"/>
</dbReference>
<dbReference type="PANTHER" id="PTHR43519:SF1">
    <property type="entry name" value="ATP-DEPENDENT RNA HELICASE HRPB"/>
    <property type="match status" value="1"/>
</dbReference>
<dbReference type="PROSITE" id="PS51194">
    <property type="entry name" value="HELICASE_CTER"/>
    <property type="match status" value="1"/>
</dbReference>
<evidence type="ECO:0000256" key="5">
    <source>
        <dbReference type="SAM" id="MobiDB-lite"/>
    </source>
</evidence>
<name>A0ABV5JST6_9ACTN</name>
<evidence type="ECO:0000313" key="9">
    <source>
        <dbReference type="Proteomes" id="UP001589700"/>
    </source>
</evidence>
<organism evidence="8 9">
    <name type="scientific">Dietzia aerolata</name>
    <dbReference type="NCBI Taxonomy" id="595984"/>
    <lineage>
        <taxon>Bacteria</taxon>
        <taxon>Bacillati</taxon>
        <taxon>Actinomycetota</taxon>
        <taxon>Actinomycetes</taxon>
        <taxon>Mycobacteriales</taxon>
        <taxon>Dietziaceae</taxon>
        <taxon>Dietzia</taxon>
    </lineage>
</organism>
<feature type="region of interest" description="Disordered" evidence="5">
    <location>
        <begin position="557"/>
        <end position="590"/>
    </location>
</feature>
<dbReference type="InterPro" id="IPR011545">
    <property type="entry name" value="DEAD/DEAH_box_helicase_dom"/>
</dbReference>
<proteinExistence type="predicted"/>
<evidence type="ECO:0000259" key="6">
    <source>
        <dbReference type="PROSITE" id="PS51192"/>
    </source>
</evidence>
<dbReference type="SUPFAM" id="SSF52540">
    <property type="entry name" value="P-loop containing nucleoside triphosphate hydrolases"/>
    <property type="match status" value="1"/>
</dbReference>
<keyword evidence="3 8" id="KW-0347">Helicase</keyword>
<dbReference type="RefSeq" id="WP_380023949.1">
    <property type="nucleotide sequence ID" value="NZ_JBHMDY010000008.1"/>
</dbReference>
<dbReference type="InterPro" id="IPR001650">
    <property type="entry name" value="Helicase_C-like"/>
</dbReference>
<feature type="domain" description="Helicase C-terminal" evidence="7">
    <location>
        <begin position="258"/>
        <end position="438"/>
    </location>
</feature>
<dbReference type="InterPro" id="IPR048333">
    <property type="entry name" value="HA2_WH"/>
</dbReference>
<dbReference type="EC" id="3.6.4.13" evidence="8"/>
<evidence type="ECO:0000256" key="4">
    <source>
        <dbReference type="ARBA" id="ARBA00022840"/>
    </source>
</evidence>
<keyword evidence="1" id="KW-0547">Nucleotide-binding</keyword>
<dbReference type="InterPro" id="IPR013689">
    <property type="entry name" value="RNA_helicase_ATP-dep_HrpB_C"/>
</dbReference>
<reference evidence="8 9" key="1">
    <citation type="submission" date="2024-09" db="EMBL/GenBank/DDBJ databases">
        <authorList>
            <person name="Sun Q."/>
            <person name="Mori K."/>
        </authorList>
    </citation>
    <scope>NUCLEOTIDE SEQUENCE [LARGE SCALE GENOMIC DNA]</scope>
    <source>
        <strain evidence="8 9">CCM 7659</strain>
    </source>
</reference>
<dbReference type="Pfam" id="PF08482">
    <property type="entry name" value="HrpB_C"/>
    <property type="match status" value="1"/>
</dbReference>
<feature type="region of interest" description="Disordered" evidence="5">
    <location>
        <begin position="896"/>
        <end position="920"/>
    </location>
</feature>
<feature type="compositionally biased region" description="Gly residues" evidence="5">
    <location>
        <begin position="574"/>
        <end position="583"/>
    </location>
</feature>
<evidence type="ECO:0000313" key="8">
    <source>
        <dbReference type="EMBL" id="MFB9260841.1"/>
    </source>
</evidence>
<comment type="caution">
    <text evidence="8">The sequence shown here is derived from an EMBL/GenBank/DDBJ whole genome shotgun (WGS) entry which is preliminary data.</text>
</comment>
<gene>
    <name evidence="8" type="primary">hrpB</name>
    <name evidence="8" type="ORF">ACFFVD_13630</name>
</gene>
<keyword evidence="9" id="KW-1185">Reference proteome</keyword>
<dbReference type="Pfam" id="PF00270">
    <property type="entry name" value="DEAD"/>
    <property type="match status" value="1"/>
</dbReference>
<evidence type="ECO:0000256" key="2">
    <source>
        <dbReference type="ARBA" id="ARBA00022801"/>
    </source>
</evidence>
<dbReference type="Gene3D" id="1.20.120.1080">
    <property type="match status" value="1"/>
</dbReference>
<protein>
    <submittedName>
        <fullName evidence="8">ATP-dependent helicase HrpB</fullName>
        <ecNumber evidence="8">3.6.4.13</ecNumber>
    </submittedName>
</protein>
<dbReference type="EMBL" id="JBHMDY010000008">
    <property type="protein sequence ID" value="MFB9260841.1"/>
    <property type="molecule type" value="Genomic_DNA"/>
</dbReference>
<evidence type="ECO:0000256" key="1">
    <source>
        <dbReference type="ARBA" id="ARBA00022741"/>
    </source>
</evidence>
<dbReference type="SMART" id="SM00847">
    <property type="entry name" value="HA2"/>
    <property type="match status" value="1"/>
</dbReference>
<dbReference type="InterPro" id="IPR007502">
    <property type="entry name" value="Helicase-assoc_dom"/>
</dbReference>
<dbReference type="PROSITE" id="PS51192">
    <property type="entry name" value="HELICASE_ATP_BIND_1"/>
    <property type="match status" value="1"/>
</dbReference>
<keyword evidence="4" id="KW-0067">ATP-binding</keyword>
<dbReference type="PANTHER" id="PTHR43519">
    <property type="entry name" value="ATP-DEPENDENT RNA HELICASE HRPB"/>
    <property type="match status" value="1"/>
</dbReference>
<dbReference type="GO" id="GO:0003724">
    <property type="term" value="F:RNA helicase activity"/>
    <property type="evidence" value="ECO:0007669"/>
    <property type="project" value="UniProtKB-EC"/>
</dbReference>
<dbReference type="Gene3D" id="3.40.50.300">
    <property type="entry name" value="P-loop containing nucleotide triphosphate hydrolases"/>
    <property type="match status" value="2"/>
</dbReference>
<dbReference type="NCBIfam" id="TIGR01970">
    <property type="entry name" value="DEAH_box_HrpB"/>
    <property type="match status" value="1"/>
</dbReference>
<feature type="domain" description="Helicase ATP-binding" evidence="6">
    <location>
        <begin position="23"/>
        <end position="182"/>
    </location>
</feature>